<dbReference type="EMBL" id="GGEC01001437">
    <property type="protein sequence ID" value="MBW81920.1"/>
    <property type="molecule type" value="Transcribed_RNA"/>
</dbReference>
<sequence length="50" mass="5920">MQYKNDLYFGPSQMIPSRIPLMWDHNLVIAFCLTQNCWSFFGRCLLVSSF</sequence>
<accession>A0A2P2IKZ8</accession>
<evidence type="ECO:0000313" key="1">
    <source>
        <dbReference type="EMBL" id="MBW81920.1"/>
    </source>
</evidence>
<dbReference type="EMBL" id="GGEC01001436">
    <property type="protein sequence ID" value="MBW81919.1"/>
    <property type="molecule type" value="Transcribed_RNA"/>
</dbReference>
<dbReference type="AlphaFoldDB" id="A0A2P2IKZ8"/>
<name>A0A2P2IKZ8_RHIMU</name>
<reference evidence="1" key="1">
    <citation type="submission" date="2018-02" db="EMBL/GenBank/DDBJ databases">
        <title>Rhizophora mucronata_Transcriptome.</title>
        <authorList>
            <person name="Meera S.P."/>
            <person name="Sreeshan A."/>
            <person name="Augustine A."/>
        </authorList>
    </citation>
    <scope>NUCLEOTIDE SEQUENCE</scope>
    <source>
        <tissue evidence="1">Leaf</tissue>
    </source>
</reference>
<proteinExistence type="predicted"/>
<organism evidence="1">
    <name type="scientific">Rhizophora mucronata</name>
    <name type="common">Asiatic mangrove</name>
    <dbReference type="NCBI Taxonomy" id="61149"/>
    <lineage>
        <taxon>Eukaryota</taxon>
        <taxon>Viridiplantae</taxon>
        <taxon>Streptophyta</taxon>
        <taxon>Embryophyta</taxon>
        <taxon>Tracheophyta</taxon>
        <taxon>Spermatophyta</taxon>
        <taxon>Magnoliopsida</taxon>
        <taxon>eudicotyledons</taxon>
        <taxon>Gunneridae</taxon>
        <taxon>Pentapetalae</taxon>
        <taxon>rosids</taxon>
        <taxon>fabids</taxon>
        <taxon>Malpighiales</taxon>
        <taxon>Rhizophoraceae</taxon>
        <taxon>Rhizophora</taxon>
    </lineage>
</organism>
<protein>
    <submittedName>
        <fullName evidence="1">Uncharacterized protein</fullName>
    </submittedName>
</protein>